<protein>
    <submittedName>
        <fullName evidence="1">Uncharacterized protein</fullName>
    </submittedName>
</protein>
<reference evidence="1" key="1">
    <citation type="submission" date="2018-02" db="EMBL/GenBank/DDBJ databases">
        <title>Rhizophora mucronata_Transcriptome.</title>
        <authorList>
            <person name="Meera S.P."/>
            <person name="Sreeshan A."/>
            <person name="Augustine A."/>
        </authorList>
    </citation>
    <scope>NUCLEOTIDE SEQUENCE</scope>
    <source>
        <tissue evidence="1">Leaf</tissue>
    </source>
</reference>
<accession>A0A2P2P044</accession>
<name>A0A2P2P044_RHIMU</name>
<proteinExistence type="predicted"/>
<evidence type="ECO:0000313" key="1">
    <source>
        <dbReference type="EMBL" id="MBX48093.1"/>
    </source>
</evidence>
<sequence>MFFFYVDLHMVNGKFFELNSTRNREASLG</sequence>
<dbReference type="AlphaFoldDB" id="A0A2P2P044"/>
<dbReference type="EMBL" id="GGEC01067609">
    <property type="protein sequence ID" value="MBX48093.1"/>
    <property type="molecule type" value="Transcribed_RNA"/>
</dbReference>
<organism evidence="1">
    <name type="scientific">Rhizophora mucronata</name>
    <name type="common">Asiatic mangrove</name>
    <dbReference type="NCBI Taxonomy" id="61149"/>
    <lineage>
        <taxon>Eukaryota</taxon>
        <taxon>Viridiplantae</taxon>
        <taxon>Streptophyta</taxon>
        <taxon>Embryophyta</taxon>
        <taxon>Tracheophyta</taxon>
        <taxon>Spermatophyta</taxon>
        <taxon>Magnoliopsida</taxon>
        <taxon>eudicotyledons</taxon>
        <taxon>Gunneridae</taxon>
        <taxon>Pentapetalae</taxon>
        <taxon>rosids</taxon>
        <taxon>fabids</taxon>
        <taxon>Malpighiales</taxon>
        <taxon>Rhizophoraceae</taxon>
        <taxon>Rhizophora</taxon>
    </lineage>
</organism>